<dbReference type="RefSeq" id="XP_059600876.1">
    <property type="nucleotide sequence ID" value="XM_059748286.1"/>
</dbReference>
<proteinExistence type="predicted"/>
<dbReference type="VEuPathDB" id="FungiDB:An07g02470"/>
<evidence type="ECO:0000313" key="1">
    <source>
        <dbReference type="RefSeq" id="XP_059600876.1"/>
    </source>
</evidence>
<dbReference type="KEGG" id="ang:An07g02470"/>
<protein>
    <submittedName>
        <fullName evidence="1">Uncharacterized protein</fullName>
    </submittedName>
</protein>
<gene>
    <name evidence="1" type="ORF">An07g02470</name>
</gene>
<organism evidence="1">
    <name type="scientific">Aspergillus niger</name>
    <dbReference type="NCBI Taxonomy" id="5061"/>
    <lineage>
        <taxon>Eukaryota</taxon>
        <taxon>Fungi</taxon>
        <taxon>Dikarya</taxon>
        <taxon>Ascomycota</taxon>
        <taxon>Pezizomycotina</taxon>
        <taxon>Eurotiomycetes</taxon>
        <taxon>Eurotiomycetidae</taxon>
        <taxon>Eurotiales</taxon>
        <taxon>Aspergillaceae</taxon>
        <taxon>Aspergillus</taxon>
        <taxon>Aspergillus subgen. Circumdati</taxon>
    </lineage>
</organism>
<reference evidence="1" key="2">
    <citation type="submission" date="2025-08" db="UniProtKB">
        <authorList>
            <consortium name="RefSeq"/>
        </authorList>
    </citation>
    <scope>IDENTIFICATION</scope>
</reference>
<reference evidence="1" key="1">
    <citation type="submission" date="2025-02" db="EMBL/GenBank/DDBJ databases">
        <authorList>
            <consortium name="NCBI Genome Project"/>
        </authorList>
    </citation>
    <scope>NUCLEOTIDE SEQUENCE</scope>
</reference>
<name>A0AAJ8DZ87_ASPNG</name>
<accession>A0AAJ8DZ87</accession>
<sequence length="94" mass="10742">MPRSHLLQRMQARIYFCDVAKELRTPPYNELLLTPKSRLGGLSPFLRRRLSSRDATFLSPIATSSSLSLEQKHSDDKDALQALRAMRKYPARGL</sequence>
<dbReference type="GeneID" id="84591301"/>
<dbReference type="AlphaFoldDB" id="A0AAJ8DZ87"/>